<feature type="domain" description="K Homology" evidence="4">
    <location>
        <begin position="503"/>
        <end position="571"/>
    </location>
</feature>
<evidence type="ECO:0000313" key="5">
    <source>
        <dbReference type="EMBL" id="KZP04556.1"/>
    </source>
</evidence>
<reference evidence="5 7" key="1">
    <citation type="journal article" date="2016" name="Mol. Biol. Evol.">
        <title>Comparative Genomics of Early-Diverging Mushroom-Forming Fungi Provides Insights into the Origins of Lignocellulose Decay Capabilities.</title>
        <authorList>
            <person name="Nagy L.G."/>
            <person name="Riley R."/>
            <person name="Tritt A."/>
            <person name="Adam C."/>
            <person name="Daum C."/>
            <person name="Floudas D."/>
            <person name="Sun H."/>
            <person name="Yadav J.S."/>
            <person name="Pangilinan J."/>
            <person name="Larsson K.H."/>
            <person name="Matsuura K."/>
            <person name="Barry K."/>
            <person name="Labutti K."/>
            <person name="Kuo R."/>
            <person name="Ohm R.A."/>
            <person name="Bhattacharya S.S."/>
            <person name="Shirouzu T."/>
            <person name="Yoshinaga Y."/>
            <person name="Martin F.M."/>
            <person name="Grigoriev I.V."/>
            <person name="Hibbett D.S."/>
        </authorList>
    </citation>
    <scope>NUCLEOTIDE SEQUENCE [LARGE SCALE GENOMIC DNA]</scope>
    <source>
        <strain evidence="5 7">CBS 109695</strain>
    </source>
</reference>
<sequence>MAARGMMLKECPIQLRGAIKVTRSEILDSPGSKPTLKPEVRRRLDDIASQTMAHIAVVNSPLSLSNRTPPDGINNSAGWSGLETERVCELVITGHGDSVELARVRLLVMLDELSGLHAEVCEVDQKLHAIVAGRKRQVIQTIQEDTATNIYFPSPLQGLVGPEVGNAPPAGGRHPSNVIWITGEFFGVQRARDMLYSVSVNKSKLVISRDAAILPRKLDWMVTDRAEDLKSIMSDNATFIQFPPIGSSTSLITIFGDHRVSIQRTIRSIMQLACQYYVASFWLLPVQFNVLLPPATLNATQVTAITKQISSITGAEVVFKSMCFEMHGLEHEVRAAVNMILELDIIKAFHHEIRFQIELSNEHREFISGKKNGKINKIMQTTNVKIKFETFNDYNFLIDLAGTDGAVLQGLSLLQEELPAEISFHVPETYHKRIIGVGGRSIQRIMKKYGVYVKFSNAEEFAALGGYNDNEDNVIARTPAKNAINLDNLKQSVMELVNPKDKDYVNETVSIPRRYHRTLLGEKAIFIHDIESKTNSRVRFPDKETASDVVIIFGPESQVQIAAAMLLDHVPFEADMAVPPSAELPRVCGSAEFSGFVERSKRDFQVSIVAVPKTPAIGSANGAEPVPEYSFKFRCQRSNSDFLVTAREMLEQFLLNHNIHVYPSPTAHTHKRGDSFAEAFPHFDSKVLSTARTRDSAELVRADRDGDRRLRLASSSPDVKALFNSPSYIYDLEEQDSPSTMTPGGSSLDYWTPLPPIGSGIPSRNRHTEDASKRGSDSLLETKMKEHISKAPRSLQNRAQSLDLTSSLSRITETASRLPPPESPTNSTGDGGSPTSVTAPSFPSVYSPRNVIGTSAQRSGRVIDESTINEVSRVISNLGL</sequence>
<evidence type="ECO:0000256" key="2">
    <source>
        <dbReference type="PROSITE-ProRule" id="PRU00117"/>
    </source>
</evidence>
<dbReference type="CDD" id="cd22453">
    <property type="entry name" value="KH-I_MUG60_like"/>
    <property type="match status" value="1"/>
</dbReference>
<dbReference type="PANTHER" id="PTHR10627:SF76">
    <property type="entry name" value="KH DOMAIN-CONTAINING PROTEIN YLL032C"/>
    <property type="match status" value="1"/>
</dbReference>
<evidence type="ECO:0000313" key="7">
    <source>
        <dbReference type="Proteomes" id="UP000076532"/>
    </source>
</evidence>
<dbReference type="Proteomes" id="UP000076532">
    <property type="component" value="Unassembled WGS sequence"/>
</dbReference>
<dbReference type="PANTHER" id="PTHR10627">
    <property type="entry name" value="SCP160"/>
    <property type="match status" value="1"/>
</dbReference>
<gene>
    <name evidence="6" type="ORF">FIBSPDRAFT_848702</name>
    <name evidence="5" type="ORF">FIBSPDRAFT_878412</name>
</gene>
<accession>A0A167V1Z9</accession>
<dbReference type="Gene3D" id="3.30.1370.10">
    <property type="entry name" value="K Homology domain, type 1"/>
    <property type="match status" value="3"/>
</dbReference>
<dbReference type="EMBL" id="KV417486">
    <property type="protein sequence ID" value="KZP32299.1"/>
    <property type="molecule type" value="Genomic_DNA"/>
</dbReference>
<feature type="domain" description="K Homology" evidence="4">
    <location>
        <begin position="115"/>
        <end position="200"/>
    </location>
</feature>
<dbReference type="GO" id="GO:0003729">
    <property type="term" value="F:mRNA binding"/>
    <property type="evidence" value="ECO:0007669"/>
    <property type="project" value="TreeGrafter"/>
</dbReference>
<dbReference type="InterPro" id="IPR004088">
    <property type="entry name" value="KH_dom_type_1"/>
</dbReference>
<evidence type="ECO:0000256" key="3">
    <source>
        <dbReference type="SAM" id="MobiDB-lite"/>
    </source>
</evidence>
<dbReference type="SMART" id="SM00322">
    <property type="entry name" value="KH"/>
    <property type="match status" value="4"/>
</dbReference>
<feature type="compositionally biased region" description="Basic and acidic residues" evidence="3">
    <location>
        <begin position="766"/>
        <end position="780"/>
    </location>
</feature>
<feature type="domain" description="K Homology" evidence="4">
    <location>
        <begin position="351"/>
        <end position="419"/>
    </location>
</feature>
<keyword evidence="2" id="KW-0694">RNA-binding</keyword>
<dbReference type="Pfam" id="PF24563">
    <property type="entry name" value="KH_Mug60-KHD4"/>
    <property type="match status" value="1"/>
</dbReference>
<keyword evidence="7" id="KW-1185">Reference proteome</keyword>
<proteinExistence type="predicted"/>
<dbReference type="AlphaFoldDB" id="A0A167V1Z9"/>
<dbReference type="PROSITE" id="PS50084">
    <property type="entry name" value="KH_TYPE_1"/>
    <property type="match status" value="2"/>
</dbReference>
<dbReference type="InterPro" id="IPR036612">
    <property type="entry name" value="KH_dom_type_1_sf"/>
</dbReference>
<evidence type="ECO:0000259" key="4">
    <source>
        <dbReference type="SMART" id="SM00322"/>
    </source>
</evidence>
<feature type="region of interest" description="Disordered" evidence="3">
    <location>
        <begin position="733"/>
        <end position="780"/>
    </location>
</feature>
<dbReference type="InterPro" id="IPR004087">
    <property type="entry name" value="KH_dom"/>
</dbReference>
<dbReference type="OrthoDB" id="271862at2759"/>
<feature type="compositionally biased region" description="Polar residues" evidence="3">
    <location>
        <begin position="824"/>
        <end position="841"/>
    </location>
</feature>
<evidence type="ECO:0000256" key="1">
    <source>
        <dbReference type="ARBA" id="ARBA00022737"/>
    </source>
</evidence>
<dbReference type="CDD" id="cd00105">
    <property type="entry name" value="KH-I"/>
    <property type="match status" value="1"/>
</dbReference>
<feature type="region of interest" description="Disordered" evidence="3">
    <location>
        <begin position="811"/>
        <end position="850"/>
    </location>
</feature>
<dbReference type="EMBL" id="KV417912">
    <property type="protein sequence ID" value="KZP04556.1"/>
    <property type="molecule type" value="Genomic_DNA"/>
</dbReference>
<organism evidence="5 7">
    <name type="scientific">Athelia psychrophila</name>
    <dbReference type="NCBI Taxonomy" id="1759441"/>
    <lineage>
        <taxon>Eukaryota</taxon>
        <taxon>Fungi</taxon>
        <taxon>Dikarya</taxon>
        <taxon>Basidiomycota</taxon>
        <taxon>Agaricomycotina</taxon>
        <taxon>Agaricomycetes</taxon>
        <taxon>Agaricomycetidae</taxon>
        <taxon>Atheliales</taxon>
        <taxon>Atheliaceae</taxon>
        <taxon>Athelia</taxon>
    </lineage>
</organism>
<dbReference type="Pfam" id="PF00013">
    <property type="entry name" value="KH_1"/>
    <property type="match status" value="4"/>
</dbReference>
<keyword evidence="1" id="KW-0677">Repeat</keyword>
<name>A0A167V1Z9_9AGAM</name>
<dbReference type="SUPFAM" id="SSF54791">
    <property type="entry name" value="Eukaryotic type KH-domain (KH-domain type I)"/>
    <property type="match status" value="4"/>
</dbReference>
<evidence type="ECO:0000313" key="6">
    <source>
        <dbReference type="EMBL" id="KZP32299.1"/>
    </source>
</evidence>
<protein>
    <submittedName>
        <fullName evidence="5">Cytoplasmic protein</fullName>
    </submittedName>
</protein>
<feature type="domain" description="K Homology" evidence="4">
    <location>
        <begin position="420"/>
        <end position="498"/>
    </location>
</feature>
<dbReference type="InterPro" id="IPR056553">
    <property type="entry name" value="KH_Mug60-KHD4"/>
</dbReference>
<dbReference type="STRING" id="436010.A0A167V1Z9"/>
<dbReference type="GO" id="GO:0005737">
    <property type="term" value="C:cytoplasm"/>
    <property type="evidence" value="ECO:0007669"/>
    <property type="project" value="TreeGrafter"/>
</dbReference>